<evidence type="ECO:0000256" key="4">
    <source>
        <dbReference type="ARBA" id="ARBA00022980"/>
    </source>
</evidence>
<dbReference type="InterPro" id="IPR001912">
    <property type="entry name" value="Ribosomal_uS4_N"/>
</dbReference>
<evidence type="ECO:0000256" key="2">
    <source>
        <dbReference type="ARBA" id="ARBA00022730"/>
    </source>
</evidence>
<dbReference type="SMART" id="SM00363">
    <property type="entry name" value="S4"/>
    <property type="match status" value="1"/>
</dbReference>
<keyword evidence="2 6" id="KW-0699">rRNA-binding</keyword>
<dbReference type="InterPro" id="IPR022802">
    <property type="entry name" value="Ribosomal_uS4_arc"/>
</dbReference>
<evidence type="ECO:0000313" key="11">
    <source>
        <dbReference type="Proteomes" id="UP000191661"/>
    </source>
</evidence>
<dbReference type="SUPFAM" id="SSF55174">
    <property type="entry name" value="Alpha-L RNA-binding motif"/>
    <property type="match status" value="1"/>
</dbReference>
<comment type="subunit">
    <text evidence="6">Part of the 30S ribosomal subunit. Contacts protein S5. The interaction surface between S4 and S5 is involved in control of translational fidelity.</text>
</comment>
<name>A0A1V6N318_METAZ</name>
<dbReference type="RefSeq" id="WP_080460117.1">
    <property type="nucleotide sequence ID" value="NZ_JXMW01000006.1"/>
</dbReference>
<keyword evidence="3 6" id="KW-0694">RNA-binding</keyword>
<comment type="function">
    <text evidence="6">With S5 and S12 plays an important role in translational accuracy.</text>
</comment>
<gene>
    <name evidence="6 10" type="primary">rps4</name>
    <name evidence="10" type="ORF">MBBAR_6c01790</name>
</gene>
<comment type="similarity">
    <text evidence="1 6">Belongs to the universal ribosomal protein uS4 family.</text>
</comment>
<feature type="compositionally biased region" description="Polar residues" evidence="7">
    <location>
        <begin position="191"/>
        <end position="211"/>
    </location>
</feature>
<evidence type="ECO:0000259" key="9">
    <source>
        <dbReference type="SMART" id="SM01390"/>
    </source>
</evidence>
<dbReference type="OrthoDB" id="10429at2157"/>
<evidence type="ECO:0000256" key="7">
    <source>
        <dbReference type="SAM" id="MobiDB-lite"/>
    </source>
</evidence>
<evidence type="ECO:0000256" key="1">
    <source>
        <dbReference type="ARBA" id="ARBA00007465"/>
    </source>
</evidence>
<protein>
    <recommendedName>
        <fullName evidence="6">Small ribosomal subunit protein uS4</fullName>
    </recommendedName>
</protein>
<keyword evidence="4 6" id="KW-0689">Ribosomal protein</keyword>
<sequence>MGHPRKARKKYDTPPHPWNAERIKSENKLMVKYGLKNKKEIWKADTLVRKYSREARYLLGFSQDQVEEEKNELIGHLSRQGFLAENANLEDILNLTVENVLRRRLQTVVHQKGLARTAKEARMFVVHGHISMNDKKIDSPSYVVKRGEEDLISYYTPSIAKQIQEYNAGKATGNDSTDAKGRNFKGKSVETGASTENPIENTENVQNPDKN</sequence>
<dbReference type="HAMAP" id="MF_01306_A">
    <property type="entry name" value="Ribosomal_uS4_A"/>
    <property type="match status" value="1"/>
</dbReference>
<dbReference type="InterPro" id="IPR005710">
    <property type="entry name" value="Ribosomal_uS4_euk/arc"/>
</dbReference>
<dbReference type="InterPro" id="IPR002942">
    <property type="entry name" value="S4_RNA-bd"/>
</dbReference>
<dbReference type="GO" id="GO:0019843">
    <property type="term" value="F:rRNA binding"/>
    <property type="evidence" value="ECO:0007669"/>
    <property type="project" value="UniProtKB-UniRule"/>
</dbReference>
<proteinExistence type="inferred from homology"/>
<organism evidence="10 11">
    <name type="scientific">Methanobrevibacter arboriphilus JCM 13429 = DSM 1125</name>
    <dbReference type="NCBI Taxonomy" id="1300164"/>
    <lineage>
        <taxon>Archaea</taxon>
        <taxon>Methanobacteriati</taxon>
        <taxon>Methanobacteriota</taxon>
        <taxon>Methanomada group</taxon>
        <taxon>Methanobacteria</taxon>
        <taxon>Methanobacteriales</taxon>
        <taxon>Methanobacteriaceae</taxon>
        <taxon>Methanobrevibacter</taxon>
    </lineage>
</organism>
<evidence type="ECO:0000256" key="3">
    <source>
        <dbReference type="ARBA" id="ARBA00022884"/>
    </source>
</evidence>
<dbReference type="GO" id="GO:0042274">
    <property type="term" value="P:ribosomal small subunit biogenesis"/>
    <property type="evidence" value="ECO:0007669"/>
    <property type="project" value="TreeGrafter"/>
</dbReference>
<dbReference type="Pfam" id="PF01479">
    <property type="entry name" value="S4"/>
    <property type="match status" value="1"/>
</dbReference>
<dbReference type="GO" id="GO:0006412">
    <property type="term" value="P:translation"/>
    <property type="evidence" value="ECO:0007669"/>
    <property type="project" value="UniProtKB-UniRule"/>
</dbReference>
<dbReference type="GO" id="GO:0003735">
    <property type="term" value="F:structural constituent of ribosome"/>
    <property type="evidence" value="ECO:0007669"/>
    <property type="project" value="InterPro"/>
</dbReference>
<dbReference type="NCBIfam" id="NF003139">
    <property type="entry name" value="PRK04051.1"/>
    <property type="match status" value="1"/>
</dbReference>
<dbReference type="AlphaFoldDB" id="A0A1V6N318"/>
<keyword evidence="11" id="KW-1185">Reference proteome</keyword>
<feature type="region of interest" description="Disordered" evidence="7">
    <location>
        <begin position="170"/>
        <end position="211"/>
    </location>
</feature>
<feature type="domain" description="RNA-binding S4" evidence="8">
    <location>
        <begin position="103"/>
        <end position="164"/>
    </location>
</feature>
<dbReference type="GO" id="GO:0015935">
    <property type="term" value="C:small ribosomal subunit"/>
    <property type="evidence" value="ECO:0007669"/>
    <property type="project" value="InterPro"/>
</dbReference>
<comment type="function">
    <text evidence="6">One of the primary rRNA binding proteins, it binds directly to 16S rRNA where it nucleates assembly of the body of the 30S subunit.</text>
</comment>
<feature type="domain" description="Small ribosomal subunit protein uS4 N-terminal" evidence="9">
    <location>
        <begin position="5"/>
        <end position="102"/>
    </location>
</feature>
<dbReference type="PANTHER" id="PTHR11831">
    <property type="entry name" value="30S 40S RIBOSOMAL PROTEIN"/>
    <property type="match status" value="1"/>
</dbReference>
<evidence type="ECO:0000313" key="10">
    <source>
        <dbReference type="EMBL" id="OQD59069.1"/>
    </source>
</evidence>
<dbReference type="PANTHER" id="PTHR11831:SF5">
    <property type="entry name" value="40S RIBOSOMAL PROTEIN S9"/>
    <property type="match status" value="1"/>
</dbReference>
<evidence type="ECO:0000256" key="6">
    <source>
        <dbReference type="HAMAP-Rule" id="MF_01306"/>
    </source>
</evidence>
<dbReference type="InterPro" id="IPR022801">
    <property type="entry name" value="Ribosomal_uS4"/>
</dbReference>
<evidence type="ECO:0000256" key="5">
    <source>
        <dbReference type="ARBA" id="ARBA00023274"/>
    </source>
</evidence>
<dbReference type="Gene3D" id="3.10.290.10">
    <property type="entry name" value="RNA-binding S4 domain"/>
    <property type="match status" value="1"/>
</dbReference>
<dbReference type="Proteomes" id="UP000191661">
    <property type="component" value="Unassembled WGS sequence"/>
</dbReference>
<reference evidence="10 11" key="1">
    <citation type="submission" date="2014-12" db="EMBL/GenBank/DDBJ databases">
        <title>Genome sequence of Methanobrevibacter arboriphilicus DH1, DSM1125.</title>
        <authorList>
            <person name="Poehlein A."/>
            <person name="Thauer R.K."/>
            <person name="Seedorf H."/>
            <person name="Daniel R."/>
        </authorList>
    </citation>
    <scope>NUCLEOTIDE SEQUENCE [LARGE SCALE GENOMIC DNA]</scope>
    <source>
        <strain evidence="10 11">DH1</strain>
    </source>
</reference>
<dbReference type="CDD" id="cd00165">
    <property type="entry name" value="S4"/>
    <property type="match status" value="1"/>
</dbReference>
<dbReference type="InterPro" id="IPR036986">
    <property type="entry name" value="S4_RNA-bd_sf"/>
</dbReference>
<evidence type="ECO:0000259" key="8">
    <source>
        <dbReference type="SMART" id="SM00363"/>
    </source>
</evidence>
<dbReference type="NCBIfam" id="TIGR01018">
    <property type="entry name" value="uS4_arch"/>
    <property type="match status" value="1"/>
</dbReference>
<comment type="caution">
    <text evidence="10">The sequence shown here is derived from an EMBL/GenBank/DDBJ whole genome shotgun (WGS) entry which is preliminary data.</text>
</comment>
<accession>A0A1V6N318</accession>
<keyword evidence="5 6" id="KW-0687">Ribonucleoprotein</keyword>
<dbReference type="SMART" id="SM01390">
    <property type="entry name" value="Ribosomal_S4"/>
    <property type="match status" value="1"/>
</dbReference>
<dbReference type="EMBL" id="JXMW01000006">
    <property type="protein sequence ID" value="OQD59069.1"/>
    <property type="molecule type" value="Genomic_DNA"/>
</dbReference>
<dbReference type="PROSITE" id="PS50889">
    <property type="entry name" value="S4"/>
    <property type="match status" value="1"/>
</dbReference>